<reference evidence="2" key="1">
    <citation type="submission" date="2021-06" db="EMBL/GenBank/DDBJ databases">
        <title>Propagation of a rapidly emergent carbapenem-resistant Acinetobacter baumannii lineage by various extra-hospital transmission networks.</title>
        <authorList>
            <person name="Calix J."/>
        </authorList>
    </citation>
    <scope>NUCLEOTIDE SEQUENCE</scope>
    <source>
        <strain evidence="2">WU_MDCI_Aw63</strain>
    </source>
</reference>
<comment type="caution">
    <text evidence="2">The sequence shown here is derived from an EMBL/GenBank/DDBJ whole genome shotgun (WGS) entry which is preliminary data.</text>
</comment>
<evidence type="ECO:0000313" key="2">
    <source>
        <dbReference type="EMBL" id="MCU4396675.1"/>
    </source>
</evidence>
<organism evidence="2 3">
    <name type="scientific">Acinetobacter junii</name>
    <dbReference type="NCBI Taxonomy" id="40215"/>
    <lineage>
        <taxon>Bacteria</taxon>
        <taxon>Pseudomonadati</taxon>
        <taxon>Pseudomonadota</taxon>
        <taxon>Gammaproteobacteria</taxon>
        <taxon>Moraxellales</taxon>
        <taxon>Moraxellaceae</taxon>
        <taxon>Acinetobacter</taxon>
    </lineage>
</organism>
<gene>
    <name evidence="2" type="ORF">KTH64_06775</name>
</gene>
<dbReference type="RefSeq" id="WP_262578880.1">
    <property type="nucleotide sequence ID" value="NZ_JAHPRE010000022.1"/>
</dbReference>
<proteinExistence type="predicted"/>
<dbReference type="AlphaFoldDB" id="A0AAW5RCA3"/>
<evidence type="ECO:0000256" key="1">
    <source>
        <dbReference type="SAM" id="Coils"/>
    </source>
</evidence>
<dbReference type="Proteomes" id="UP001208534">
    <property type="component" value="Unassembled WGS sequence"/>
</dbReference>
<dbReference type="EMBL" id="JAHPRE010000022">
    <property type="protein sequence ID" value="MCU4396675.1"/>
    <property type="molecule type" value="Genomic_DNA"/>
</dbReference>
<keyword evidence="1" id="KW-0175">Coiled coil</keyword>
<evidence type="ECO:0000313" key="3">
    <source>
        <dbReference type="Proteomes" id="UP001208534"/>
    </source>
</evidence>
<feature type="coiled-coil region" evidence="1">
    <location>
        <begin position="95"/>
        <end position="122"/>
    </location>
</feature>
<accession>A0AAW5RCA3</accession>
<protein>
    <submittedName>
        <fullName evidence="2">Uncharacterized protein</fullName>
    </submittedName>
</protein>
<name>A0AAW5RCA3_ACIJU</name>
<sequence>MYVNQSLKSCLVKFLATTSFKAKEFKDIRKMFIDVYPEFKAKKFYQKIYQTVRELQECGFISVDNSTCTYKYTSVYRSSDLLDYLANETSSSSLHEQLYQDYTRLEEEVDKVKLEIEILAKYMRLYPIIVDKISCCVLDTQMYLKSLQSEIIVLNKLIACISKN</sequence>